<dbReference type="PANTHER" id="PTHR30055:SF200">
    <property type="entry name" value="HTH-TYPE TRANSCRIPTIONAL REPRESSOR BDCR"/>
    <property type="match status" value="1"/>
</dbReference>
<comment type="caution">
    <text evidence="4">The sequence shown here is derived from an EMBL/GenBank/DDBJ whole genome shotgun (WGS) entry which is preliminary data.</text>
</comment>
<dbReference type="InterPro" id="IPR050109">
    <property type="entry name" value="HTH-type_TetR-like_transc_reg"/>
</dbReference>
<organism evidence="4 5">
    <name type="scientific">Streptomyces edwardsiae</name>
    <dbReference type="NCBI Taxonomy" id="3075527"/>
    <lineage>
        <taxon>Bacteria</taxon>
        <taxon>Bacillati</taxon>
        <taxon>Actinomycetota</taxon>
        <taxon>Actinomycetes</taxon>
        <taxon>Kitasatosporales</taxon>
        <taxon>Streptomycetaceae</taxon>
        <taxon>Streptomyces</taxon>
    </lineage>
</organism>
<evidence type="ECO:0000313" key="4">
    <source>
        <dbReference type="EMBL" id="MDT0395651.1"/>
    </source>
</evidence>
<feature type="DNA-binding region" description="H-T-H motif" evidence="2">
    <location>
        <begin position="34"/>
        <end position="53"/>
    </location>
</feature>
<feature type="domain" description="HTH tetR-type" evidence="3">
    <location>
        <begin position="12"/>
        <end position="71"/>
    </location>
</feature>
<dbReference type="Gene3D" id="1.10.357.10">
    <property type="entry name" value="Tetracycline Repressor, domain 2"/>
    <property type="match status" value="1"/>
</dbReference>
<dbReference type="PROSITE" id="PS50977">
    <property type="entry name" value="HTH_TETR_2"/>
    <property type="match status" value="1"/>
</dbReference>
<dbReference type="InterPro" id="IPR036271">
    <property type="entry name" value="Tet_transcr_reg_TetR-rel_C_sf"/>
</dbReference>
<keyword evidence="1 2" id="KW-0238">DNA-binding</keyword>
<dbReference type="EMBL" id="JAVRFA010000012">
    <property type="protein sequence ID" value="MDT0395651.1"/>
    <property type="molecule type" value="Genomic_DNA"/>
</dbReference>
<accession>A0ABU2PU22</accession>
<keyword evidence="5" id="KW-1185">Reference proteome</keyword>
<evidence type="ECO:0000256" key="1">
    <source>
        <dbReference type="ARBA" id="ARBA00023125"/>
    </source>
</evidence>
<dbReference type="Pfam" id="PF00440">
    <property type="entry name" value="TetR_N"/>
    <property type="match status" value="1"/>
</dbReference>
<sequence length="200" mass="21306">MTTKKAAAPGGATPRDRLLDAAGELFYREGVGIPTDALCRAAGVSKRSMYQLFDSKDAVFAAALERGEPALTAWLLPPPEEERGPRERLLYVFERLEEAAREPDYLGCPYVAAQVELKEPSHVASVVAARAKRRLVDFFRTEAGRAGAADPDLLARQLAVVYDGAGTRAGIGADDLRGLAVTMAATLLDAAGVPDDGPPR</sequence>
<proteinExistence type="predicted"/>
<gene>
    <name evidence="4" type="ORF">RM705_13240</name>
</gene>
<evidence type="ECO:0000259" key="3">
    <source>
        <dbReference type="PROSITE" id="PS50977"/>
    </source>
</evidence>
<dbReference type="PRINTS" id="PR00455">
    <property type="entry name" value="HTHTETR"/>
</dbReference>
<dbReference type="SUPFAM" id="SSF46689">
    <property type="entry name" value="Homeodomain-like"/>
    <property type="match status" value="1"/>
</dbReference>
<name>A0ABU2PU22_9ACTN</name>
<reference evidence="5" key="1">
    <citation type="submission" date="2023-07" db="EMBL/GenBank/DDBJ databases">
        <title>30 novel species of actinomycetes from the DSMZ collection.</title>
        <authorList>
            <person name="Nouioui I."/>
        </authorList>
    </citation>
    <scope>NUCLEOTIDE SEQUENCE [LARGE SCALE GENOMIC DNA]</scope>
    <source>
        <strain evidence="5">DSM 41636</strain>
    </source>
</reference>
<protein>
    <submittedName>
        <fullName evidence="4">TetR/AcrR family transcriptional regulator</fullName>
    </submittedName>
</protein>
<evidence type="ECO:0000256" key="2">
    <source>
        <dbReference type="PROSITE-ProRule" id="PRU00335"/>
    </source>
</evidence>
<evidence type="ECO:0000313" key="5">
    <source>
        <dbReference type="Proteomes" id="UP001183881"/>
    </source>
</evidence>
<dbReference type="SUPFAM" id="SSF48498">
    <property type="entry name" value="Tetracyclin repressor-like, C-terminal domain"/>
    <property type="match status" value="1"/>
</dbReference>
<dbReference type="InterPro" id="IPR001647">
    <property type="entry name" value="HTH_TetR"/>
</dbReference>
<dbReference type="Proteomes" id="UP001183881">
    <property type="component" value="Unassembled WGS sequence"/>
</dbReference>
<dbReference type="PANTHER" id="PTHR30055">
    <property type="entry name" value="HTH-TYPE TRANSCRIPTIONAL REGULATOR RUTR"/>
    <property type="match status" value="1"/>
</dbReference>
<dbReference type="RefSeq" id="WP_311643981.1">
    <property type="nucleotide sequence ID" value="NZ_JAVRFA010000012.1"/>
</dbReference>
<dbReference type="InterPro" id="IPR009057">
    <property type="entry name" value="Homeodomain-like_sf"/>
</dbReference>